<feature type="compositionally biased region" description="Basic residues" evidence="7">
    <location>
        <begin position="596"/>
        <end position="630"/>
    </location>
</feature>
<keyword evidence="3" id="KW-0862">Zinc</keyword>
<dbReference type="AlphaFoldDB" id="A0A5C5FQY1"/>
<feature type="region of interest" description="Disordered" evidence="7">
    <location>
        <begin position="1"/>
        <end position="28"/>
    </location>
</feature>
<dbReference type="PANTHER" id="PTHR47172:SF24">
    <property type="entry name" value="GATA ZINC FINGER DOMAIN-CONTAINING PROTEIN 14-RELATED"/>
    <property type="match status" value="1"/>
</dbReference>
<dbReference type="STRING" id="5288.A0A5C5FQY1"/>
<dbReference type="PANTHER" id="PTHR47172">
    <property type="entry name" value="OS01G0976800 PROTEIN"/>
    <property type="match status" value="1"/>
</dbReference>
<evidence type="ECO:0000313" key="10">
    <source>
        <dbReference type="Proteomes" id="UP000311382"/>
    </source>
</evidence>
<evidence type="ECO:0000313" key="9">
    <source>
        <dbReference type="EMBL" id="TNY18344.1"/>
    </source>
</evidence>
<comment type="caution">
    <text evidence="9">The sequence shown here is derived from an EMBL/GenBank/DDBJ whole genome shotgun (WGS) entry which is preliminary data.</text>
</comment>
<feature type="region of interest" description="Disordered" evidence="7">
    <location>
        <begin position="589"/>
        <end position="650"/>
    </location>
</feature>
<dbReference type="GO" id="GO:0043565">
    <property type="term" value="F:sequence-specific DNA binding"/>
    <property type="evidence" value="ECO:0007669"/>
    <property type="project" value="InterPro"/>
</dbReference>
<dbReference type="Proteomes" id="UP000311382">
    <property type="component" value="Unassembled WGS sequence"/>
</dbReference>
<accession>A0A5C5FQY1</accession>
<evidence type="ECO:0000256" key="1">
    <source>
        <dbReference type="ARBA" id="ARBA00022723"/>
    </source>
</evidence>
<keyword evidence="10" id="KW-1185">Reference proteome</keyword>
<dbReference type="EMBL" id="SOZI01000143">
    <property type="protein sequence ID" value="TNY18344.1"/>
    <property type="molecule type" value="Genomic_DNA"/>
</dbReference>
<keyword evidence="4" id="KW-0805">Transcription regulation</keyword>
<keyword evidence="2 6" id="KW-0863">Zinc-finger</keyword>
<feature type="region of interest" description="Disordered" evidence="7">
    <location>
        <begin position="112"/>
        <end position="150"/>
    </location>
</feature>
<dbReference type="PROSITE" id="PS50114">
    <property type="entry name" value="GATA_ZN_FINGER_2"/>
    <property type="match status" value="1"/>
</dbReference>
<evidence type="ECO:0000256" key="6">
    <source>
        <dbReference type="PROSITE-ProRule" id="PRU00094"/>
    </source>
</evidence>
<name>A0A5C5FQY1_9BASI</name>
<reference evidence="9 10" key="1">
    <citation type="submission" date="2019-03" db="EMBL/GenBank/DDBJ databases">
        <title>Rhodosporidium diobovatum UCD-FST 08-225 genome sequencing, assembly, and annotation.</title>
        <authorList>
            <person name="Fakankun I.U."/>
            <person name="Fristensky B."/>
            <person name="Levin D.B."/>
        </authorList>
    </citation>
    <scope>NUCLEOTIDE SEQUENCE [LARGE SCALE GENOMIC DNA]</scope>
    <source>
        <strain evidence="9 10">UCD-FST 08-225</strain>
    </source>
</reference>
<dbReference type="Pfam" id="PF00320">
    <property type="entry name" value="GATA"/>
    <property type="match status" value="1"/>
</dbReference>
<feature type="compositionally biased region" description="Pro residues" evidence="7">
    <location>
        <begin position="178"/>
        <end position="190"/>
    </location>
</feature>
<protein>
    <recommendedName>
        <fullName evidence="8">GATA-type domain-containing protein</fullName>
    </recommendedName>
</protein>
<dbReference type="SMART" id="SM00401">
    <property type="entry name" value="ZnF_GATA"/>
    <property type="match status" value="1"/>
</dbReference>
<dbReference type="Gene3D" id="3.30.50.10">
    <property type="entry name" value="Erythroid Transcription Factor GATA-1, subunit A"/>
    <property type="match status" value="1"/>
</dbReference>
<evidence type="ECO:0000256" key="3">
    <source>
        <dbReference type="ARBA" id="ARBA00022833"/>
    </source>
</evidence>
<evidence type="ECO:0000256" key="2">
    <source>
        <dbReference type="ARBA" id="ARBA00022771"/>
    </source>
</evidence>
<dbReference type="OrthoDB" id="2162994at2759"/>
<dbReference type="GO" id="GO:0006355">
    <property type="term" value="P:regulation of DNA-templated transcription"/>
    <property type="evidence" value="ECO:0007669"/>
    <property type="project" value="InterPro"/>
</dbReference>
<feature type="region of interest" description="Disordered" evidence="7">
    <location>
        <begin position="361"/>
        <end position="385"/>
    </location>
</feature>
<organism evidence="9 10">
    <name type="scientific">Rhodotorula diobovata</name>
    <dbReference type="NCBI Taxonomy" id="5288"/>
    <lineage>
        <taxon>Eukaryota</taxon>
        <taxon>Fungi</taxon>
        <taxon>Dikarya</taxon>
        <taxon>Basidiomycota</taxon>
        <taxon>Pucciniomycotina</taxon>
        <taxon>Microbotryomycetes</taxon>
        <taxon>Sporidiobolales</taxon>
        <taxon>Sporidiobolaceae</taxon>
        <taxon>Rhodotorula</taxon>
    </lineage>
</organism>
<keyword evidence="1" id="KW-0479">Metal-binding</keyword>
<dbReference type="InterPro" id="IPR000679">
    <property type="entry name" value="Znf_GATA"/>
</dbReference>
<feature type="compositionally biased region" description="Pro residues" evidence="7">
    <location>
        <begin position="206"/>
        <end position="218"/>
    </location>
</feature>
<dbReference type="SUPFAM" id="SSF57716">
    <property type="entry name" value="Glucocorticoid receptor-like (DNA-binding domain)"/>
    <property type="match status" value="1"/>
</dbReference>
<feature type="region of interest" description="Disordered" evidence="7">
    <location>
        <begin position="172"/>
        <end position="251"/>
    </location>
</feature>
<evidence type="ECO:0000256" key="4">
    <source>
        <dbReference type="ARBA" id="ARBA00023015"/>
    </source>
</evidence>
<feature type="compositionally biased region" description="Low complexity" evidence="7">
    <location>
        <begin position="631"/>
        <end position="643"/>
    </location>
</feature>
<proteinExistence type="predicted"/>
<feature type="domain" description="GATA-type" evidence="8">
    <location>
        <begin position="267"/>
        <end position="305"/>
    </location>
</feature>
<gene>
    <name evidence="9" type="ORF">DMC30DRAFT_60510</name>
</gene>
<evidence type="ECO:0000256" key="5">
    <source>
        <dbReference type="ARBA" id="ARBA00023163"/>
    </source>
</evidence>
<dbReference type="InterPro" id="IPR013088">
    <property type="entry name" value="Znf_NHR/GATA"/>
</dbReference>
<keyword evidence="5" id="KW-0804">Transcription</keyword>
<sequence length="650" mass="70544">MPTWGAVHGVDGARGGDEVGGERAHAPRPRLSPLYTLAPQAFLLRQAESRTPFRTATGPRLESGRLAGAPLASRNASSAFNLGGIQLPPLPPAPTCDLVVRRLADAGHVVQHWATSQQAPRPASRPAPGPASPISDDRPPDDSGCSFFRGSTPVAQPVVVVQRGFVAPSAPVQRTVPLPSPSPTSAPPPRAVASQAGRASQFHCAPRPPQPAPTPRPGAPAVYREAPRRFSEPVPSRALRSGPPPVADPLTPAMASTPPLQIMTDMCAVCGVDSTAEWRKGPAGRRSLCNACGIVYARRSKERDMRRMAGPESLDEIEQELQDIGVERFKTDRHRLPPGTRQRILDTQERTRLAAHCGRNSRISGKSRKGSAVQVPPLPAQHKRSVRTERAAAEKTALGALVGLRRCEIAFSCASGLKHLTDSVRPCSVRQRGNAHAVPVRTVPLLAAGLCAPRQSLRLGRGLLLPVERGRERWDGPPALFELHAPARWRRPCVDLLVRRAQAPSAAAAAGTLGLARIDAARSFAPARDVSRPGGNPGVVGAPHVGGQQYHLRRRHAHAFVLRLCLGRRRRHGEVCHLLGACPPRLARVDLSPPDRRRHRHVDRWPGRPRRRRLRARLPRACPRHRRRARGPGSRRPWRRSCGVSTRRAR</sequence>
<evidence type="ECO:0000256" key="7">
    <source>
        <dbReference type="SAM" id="MobiDB-lite"/>
    </source>
</evidence>
<dbReference type="GO" id="GO:0008270">
    <property type="term" value="F:zinc ion binding"/>
    <property type="evidence" value="ECO:0007669"/>
    <property type="project" value="UniProtKB-KW"/>
</dbReference>
<dbReference type="CDD" id="cd00202">
    <property type="entry name" value="ZnF_GATA"/>
    <property type="match status" value="1"/>
</dbReference>
<feature type="compositionally biased region" description="Basic and acidic residues" evidence="7">
    <location>
        <begin position="14"/>
        <end position="25"/>
    </location>
</feature>
<evidence type="ECO:0000259" key="8">
    <source>
        <dbReference type="PROSITE" id="PS50114"/>
    </source>
</evidence>